<gene>
    <name evidence="3" type="ORF">AAF712_015696</name>
</gene>
<feature type="transmembrane region" description="Helical" evidence="2">
    <location>
        <begin position="87"/>
        <end position="105"/>
    </location>
</feature>
<feature type="compositionally biased region" description="Low complexity" evidence="1">
    <location>
        <begin position="319"/>
        <end position="349"/>
    </location>
</feature>
<feature type="compositionally biased region" description="Low complexity" evidence="1">
    <location>
        <begin position="45"/>
        <end position="55"/>
    </location>
</feature>
<feature type="region of interest" description="Disordered" evidence="1">
    <location>
        <begin position="263"/>
        <end position="349"/>
    </location>
</feature>
<comment type="caution">
    <text evidence="3">The sequence shown here is derived from an EMBL/GenBank/DDBJ whole genome shotgun (WGS) entry which is preliminary data.</text>
</comment>
<feature type="region of interest" description="Disordered" evidence="1">
    <location>
        <begin position="45"/>
        <end position="80"/>
    </location>
</feature>
<evidence type="ECO:0000313" key="3">
    <source>
        <dbReference type="EMBL" id="KAL0057655.1"/>
    </source>
</evidence>
<proteinExistence type="predicted"/>
<feature type="compositionally biased region" description="Low complexity" evidence="1">
    <location>
        <begin position="63"/>
        <end position="74"/>
    </location>
</feature>
<keyword evidence="2" id="KW-1133">Transmembrane helix</keyword>
<feature type="compositionally biased region" description="Pro residues" evidence="1">
    <location>
        <begin position="291"/>
        <end position="306"/>
    </location>
</feature>
<feature type="region of interest" description="Disordered" evidence="1">
    <location>
        <begin position="209"/>
        <end position="251"/>
    </location>
</feature>
<evidence type="ECO:0000313" key="4">
    <source>
        <dbReference type="Proteomes" id="UP001437256"/>
    </source>
</evidence>
<protein>
    <submittedName>
        <fullName evidence="3">Uncharacterized protein</fullName>
    </submittedName>
</protein>
<feature type="region of interest" description="Disordered" evidence="1">
    <location>
        <begin position="1"/>
        <end position="33"/>
    </location>
</feature>
<keyword evidence="2" id="KW-0812">Transmembrane</keyword>
<dbReference type="EMBL" id="JBBXMP010000468">
    <property type="protein sequence ID" value="KAL0057655.1"/>
    <property type="molecule type" value="Genomic_DNA"/>
</dbReference>
<evidence type="ECO:0000256" key="2">
    <source>
        <dbReference type="SAM" id="Phobius"/>
    </source>
</evidence>
<organism evidence="3 4">
    <name type="scientific">Marasmius tenuissimus</name>
    <dbReference type="NCBI Taxonomy" id="585030"/>
    <lineage>
        <taxon>Eukaryota</taxon>
        <taxon>Fungi</taxon>
        <taxon>Dikarya</taxon>
        <taxon>Basidiomycota</taxon>
        <taxon>Agaricomycotina</taxon>
        <taxon>Agaricomycetes</taxon>
        <taxon>Agaricomycetidae</taxon>
        <taxon>Agaricales</taxon>
        <taxon>Marasmiineae</taxon>
        <taxon>Marasmiaceae</taxon>
        <taxon>Marasmius</taxon>
    </lineage>
</organism>
<dbReference type="Proteomes" id="UP001437256">
    <property type="component" value="Unassembled WGS sequence"/>
</dbReference>
<keyword evidence="2" id="KW-0472">Membrane</keyword>
<reference evidence="3 4" key="1">
    <citation type="submission" date="2024-05" db="EMBL/GenBank/DDBJ databases">
        <title>A draft genome resource for the thread blight pathogen Marasmius tenuissimus strain MS-2.</title>
        <authorList>
            <person name="Yulfo-Soto G.E."/>
            <person name="Baruah I.K."/>
            <person name="Amoako-Attah I."/>
            <person name="Bukari Y."/>
            <person name="Meinhardt L.W."/>
            <person name="Bailey B.A."/>
            <person name="Cohen S.P."/>
        </authorList>
    </citation>
    <scope>NUCLEOTIDE SEQUENCE [LARGE SCALE GENOMIC DNA]</scope>
    <source>
        <strain evidence="3 4">MS-2</strain>
    </source>
</reference>
<feature type="compositionally biased region" description="Low complexity" evidence="1">
    <location>
        <begin position="10"/>
        <end position="33"/>
    </location>
</feature>
<feature type="compositionally biased region" description="Basic and acidic residues" evidence="1">
    <location>
        <begin position="209"/>
        <end position="230"/>
    </location>
</feature>
<evidence type="ECO:0000256" key="1">
    <source>
        <dbReference type="SAM" id="MobiDB-lite"/>
    </source>
</evidence>
<feature type="compositionally biased region" description="Basic and acidic residues" evidence="1">
    <location>
        <begin position="266"/>
        <end position="282"/>
    </location>
</feature>
<accession>A0ABR2Z8I8</accession>
<sequence length="349" mass="37908">MIALERRQNVPPTTTFSSSSTPSSSQSSSAGSVSVSVPISSVSVVTTSTPSSTSSEATRPAFPTDTVTPPTQQTSDRDRTNQTAKTILEWLFLGFALLLLAAIALRRLNKLRNDGIPLSQFFHRNNRYRRARSRGLLSSPVTTEISPRERRLPRTTGLPALSPTTASAPYHLAEIPVARLSGDRHGNDRYAHQINHLLYGPARRARTRAADIDRGGRRGVGEQGVERDYGGDDEDDEDGGLPAYDKHGGPPVYVEVLGIRAAHTQRSREGPVTESTDNHRGNGESSDMPPRAEPPSYPGHPVPQPAENPFSAQEERTTRAAAPPRLPPRSQRSLRPSSSSMMPGSLSNW</sequence>
<keyword evidence="4" id="KW-1185">Reference proteome</keyword>
<name>A0ABR2Z8I8_9AGAR</name>
<feature type="region of interest" description="Disordered" evidence="1">
    <location>
        <begin position="140"/>
        <end position="165"/>
    </location>
</feature>